<feature type="non-terminal residue" evidence="1">
    <location>
        <position position="1"/>
    </location>
</feature>
<dbReference type="SUPFAM" id="SSF52540">
    <property type="entry name" value="P-loop containing nucleoside triphosphate hydrolases"/>
    <property type="match status" value="1"/>
</dbReference>
<sequence length="193" mass="22663">FLIIDDPIQSWDAEHEIQFIEVIRKLVERGKQVILMSHNQKWMEQVRSGCRTLNGWFYEITGYTEAGPHISEVPWEKWTERLKEIDAILKDPNAGSVRLQQAEEEIRIVIAELASELYLKKKGVRKSPHDLNSTKVRKMLLECSIEEALVDRIIQTFETTDDAHHAPINYAAHRQRIRRYHSWAHELAKLLKD</sequence>
<dbReference type="InterPro" id="IPR027417">
    <property type="entry name" value="P-loop_NTPase"/>
</dbReference>
<evidence type="ECO:0000313" key="1">
    <source>
        <dbReference type="EMBL" id="GAH82962.1"/>
    </source>
</evidence>
<accession>X1IMQ1</accession>
<name>X1IMQ1_9ZZZZ</name>
<dbReference type="Gene3D" id="3.40.50.300">
    <property type="entry name" value="P-loop containing nucleotide triphosphate hydrolases"/>
    <property type="match status" value="1"/>
</dbReference>
<proteinExistence type="predicted"/>
<evidence type="ECO:0008006" key="2">
    <source>
        <dbReference type="Google" id="ProtNLM"/>
    </source>
</evidence>
<reference evidence="1" key="1">
    <citation type="journal article" date="2014" name="Front. Microbiol.">
        <title>High frequency of phylogenetically diverse reductive dehalogenase-homologous genes in deep subseafloor sedimentary metagenomes.</title>
        <authorList>
            <person name="Kawai M."/>
            <person name="Futagami T."/>
            <person name="Toyoda A."/>
            <person name="Takaki Y."/>
            <person name="Nishi S."/>
            <person name="Hori S."/>
            <person name="Arai W."/>
            <person name="Tsubouchi T."/>
            <person name="Morono Y."/>
            <person name="Uchiyama I."/>
            <person name="Ito T."/>
            <person name="Fujiyama A."/>
            <person name="Inagaki F."/>
            <person name="Takami H."/>
        </authorList>
    </citation>
    <scope>NUCLEOTIDE SEQUENCE</scope>
    <source>
        <strain evidence="1">Expedition CK06-06</strain>
    </source>
</reference>
<gene>
    <name evidence="1" type="ORF">S03H2_64975</name>
</gene>
<dbReference type="EMBL" id="BARU01042263">
    <property type="protein sequence ID" value="GAH82962.1"/>
    <property type="molecule type" value="Genomic_DNA"/>
</dbReference>
<organism evidence="1">
    <name type="scientific">marine sediment metagenome</name>
    <dbReference type="NCBI Taxonomy" id="412755"/>
    <lineage>
        <taxon>unclassified sequences</taxon>
        <taxon>metagenomes</taxon>
        <taxon>ecological metagenomes</taxon>
    </lineage>
</organism>
<comment type="caution">
    <text evidence="1">The sequence shown here is derived from an EMBL/GenBank/DDBJ whole genome shotgun (WGS) entry which is preliminary data.</text>
</comment>
<protein>
    <recommendedName>
        <fullName evidence="2">Protein CR006 P-loop domain-containing protein</fullName>
    </recommendedName>
</protein>
<dbReference type="AlphaFoldDB" id="X1IMQ1"/>